<organism evidence="1 2">
    <name type="scientific">Diaminobutyricimonas aerilata</name>
    <dbReference type="NCBI Taxonomy" id="1162967"/>
    <lineage>
        <taxon>Bacteria</taxon>
        <taxon>Bacillati</taxon>
        <taxon>Actinomycetota</taxon>
        <taxon>Actinomycetes</taxon>
        <taxon>Micrococcales</taxon>
        <taxon>Microbacteriaceae</taxon>
        <taxon>Diaminobutyricimonas</taxon>
    </lineage>
</organism>
<accession>A0A2M9CMW6</accession>
<protein>
    <recommendedName>
        <fullName evidence="3">Type II secretory pathway pseudopilin PulG</fullName>
    </recommendedName>
</protein>
<reference evidence="1 2" key="1">
    <citation type="submission" date="2017-11" db="EMBL/GenBank/DDBJ databases">
        <title>Genomic Encyclopedia of Archaeal and Bacterial Type Strains, Phase II (KMG-II): From Individual Species to Whole Genera.</title>
        <authorList>
            <person name="Goeker M."/>
        </authorList>
    </citation>
    <scope>NUCLEOTIDE SEQUENCE [LARGE SCALE GENOMIC DNA]</scope>
    <source>
        <strain evidence="1 2">DSM 27393</strain>
    </source>
</reference>
<proteinExistence type="predicted"/>
<sequence length="110" mass="11434">MFLLALVAIAILPLLIQSLTTTRDNVSLATATQLVSSRLEGARTSTTCAALQSYAASDESVTDRRGTTFTSDDQVTCSSSAGSVVYTARVFKSGSSTLVSTAKTVIYVSG</sequence>
<evidence type="ECO:0000313" key="2">
    <source>
        <dbReference type="Proteomes" id="UP000228758"/>
    </source>
</evidence>
<name>A0A2M9CMW6_9MICO</name>
<evidence type="ECO:0000313" key="1">
    <source>
        <dbReference type="EMBL" id="PJJ73249.1"/>
    </source>
</evidence>
<dbReference type="EMBL" id="PGFF01000001">
    <property type="protein sequence ID" value="PJJ73249.1"/>
    <property type="molecule type" value="Genomic_DNA"/>
</dbReference>
<keyword evidence="2" id="KW-1185">Reference proteome</keyword>
<comment type="caution">
    <text evidence="1">The sequence shown here is derived from an EMBL/GenBank/DDBJ whole genome shotgun (WGS) entry which is preliminary data.</text>
</comment>
<dbReference type="Proteomes" id="UP000228758">
    <property type="component" value="Unassembled WGS sequence"/>
</dbReference>
<evidence type="ECO:0008006" key="3">
    <source>
        <dbReference type="Google" id="ProtNLM"/>
    </source>
</evidence>
<gene>
    <name evidence="1" type="ORF">CLV46_2835</name>
</gene>
<dbReference type="AlphaFoldDB" id="A0A2M9CMW6"/>